<dbReference type="PANTHER" id="PTHR11742">
    <property type="entry name" value="MANNOSYL-OLIGOSACCHARIDE ALPHA-1,2-MANNOSIDASE-RELATED"/>
    <property type="match status" value="1"/>
</dbReference>
<gene>
    <name evidence="10" type="ORF">MELLADRAFT_91990</name>
</gene>
<evidence type="ECO:0000256" key="3">
    <source>
        <dbReference type="ARBA" id="ARBA00007658"/>
    </source>
</evidence>
<dbReference type="InterPro" id="IPR036026">
    <property type="entry name" value="Seven-hairpin_glycosidases"/>
</dbReference>
<dbReference type="EC" id="3.2.1.-" evidence="9"/>
<reference evidence="11" key="1">
    <citation type="journal article" date="2011" name="Proc. Natl. Acad. Sci. U.S.A.">
        <title>Obligate biotrophy features unraveled by the genomic analysis of rust fungi.</title>
        <authorList>
            <person name="Duplessis S."/>
            <person name="Cuomo C.A."/>
            <person name="Lin Y.-C."/>
            <person name="Aerts A."/>
            <person name="Tisserant E."/>
            <person name="Veneault-Fourrey C."/>
            <person name="Joly D.L."/>
            <person name="Hacquard S."/>
            <person name="Amselem J."/>
            <person name="Cantarel B.L."/>
            <person name="Chiu R."/>
            <person name="Coutinho P.M."/>
            <person name="Feau N."/>
            <person name="Field M."/>
            <person name="Frey P."/>
            <person name="Gelhaye E."/>
            <person name="Goldberg J."/>
            <person name="Grabherr M.G."/>
            <person name="Kodira C.D."/>
            <person name="Kohler A."/>
            <person name="Kuees U."/>
            <person name="Lindquist E.A."/>
            <person name="Lucas S.M."/>
            <person name="Mago R."/>
            <person name="Mauceli E."/>
            <person name="Morin E."/>
            <person name="Murat C."/>
            <person name="Pangilinan J.L."/>
            <person name="Park R."/>
            <person name="Pearson M."/>
            <person name="Quesneville H."/>
            <person name="Rouhier N."/>
            <person name="Sakthikumar S."/>
            <person name="Salamov A.A."/>
            <person name="Schmutz J."/>
            <person name="Selles B."/>
            <person name="Shapiro H."/>
            <person name="Tanguay P."/>
            <person name="Tuskan G.A."/>
            <person name="Henrissat B."/>
            <person name="Van de Peer Y."/>
            <person name="Rouze P."/>
            <person name="Ellis J.G."/>
            <person name="Dodds P.N."/>
            <person name="Schein J.E."/>
            <person name="Zhong S."/>
            <person name="Hamelin R.C."/>
            <person name="Grigoriev I.V."/>
            <person name="Szabo L.J."/>
            <person name="Martin F."/>
        </authorList>
    </citation>
    <scope>NUCLEOTIDE SEQUENCE [LARGE SCALE GENOMIC DNA]</scope>
    <source>
        <strain evidence="11">98AG31 / pathotype 3-4-7</strain>
    </source>
</reference>
<dbReference type="GeneID" id="18936084"/>
<keyword evidence="4 9" id="KW-0378">Hydrolase</keyword>
<dbReference type="InParanoid" id="F4S148"/>
<feature type="active site" evidence="6">
    <location>
        <position position="345"/>
    </location>
</feature>
<accession>F4S148</accession>
<protein>
    <recommendedName>
        <fullName evidence="9">alpha-1,2-Mannosidase</fullName>
        <ecNumber evidence="9">3.2.1.-</ecNumber>
    </recommendedName>
</protein>
<dbReference type="GO" id="GO:0004571">
    <property type="term" value="F:mannosyl-oligosaccharide 1,2-alpha-mannosidase activity"/>
    <property type="evidence" value="ECO:0007669"/>
    <property type="project" value="InterPro"/>
</dbReference>
<dbReference type="InterPro" id="IPR012341">
    <property type="entry name" value="6hp_glycosidase-like_sf"/>
</dbReference>
<evidence type="ECO:0000256" key="4">
    <source>
        <dbReference type="ARBA" id="ARBA00022801"/>
    </source>
</evidence>
<dbReference type="KEGG" id="mlr:MELLADRAFT_91990"/>
<keyword evidence="5 8" id="KW-1015">Disulfide bond</keyword>
<keyword evidence="7" id="KW-0106">Calcium</keyword>
<dbReference type="Gene3D" id="1.50.10.10">
    <property type="match status" value="1"/>
</dbReference>
<evidence type="ECO:0000313" key="11">
    <source>
        <dbReference type="Proteomes" id="UP000001072"/>
    </source>
</evidence>
<feature type="binding site" evidence="7">
    <location>
        <position position="431"/>
    </location>
    <ligand>
        <name>Ca(2+)</name>
        <dbReference type="ChEBI" id="CHEBI:29108"/>
    </ligand>
</feature>
<evidence type="ECO:0000256" key="6">
    <source>
        <dbReference type="PIRSR" id="PIRSR601382-1"/>
    </source>
</evidence>
<evidence type="ECO:0000256" key="7">
    <source>
        <dbReference type="PIRSR" id="PIRSR601382-2"/>
    </source>
</evidence>
<dbReference type="eggNOG" id="KOG2204">
    <property type="taxonomic scope" value="Eukaryota"/>
</dbReference>
<comment type="similarity">
    <text evidence="3 9">Belongs to the glycosyl hydrolase 47 family.</text>
</comment>
<proteinExistence type="inferred from homology"/>
<dbReference type="VEuPathDB" id="FungiDB:MELLADRAFT_91990"/>
<dbReference type="GO" id="GO:0005975">
    <property type="term" value="P:carbohydrate metabolic process"/>
    <property type="evidence" value="ECO:0007669"/>
    <property type="project" value="InterPro"/>
</dbReference>
<dbReference type="PANTHER" id="PTHR11742:SF103">
    <property type="entry name" value="ENDOPLASMIC RETICULUM MANNOSIDASE MNL2-RELATED"/>
    <property type="match status" value="1"/>
</dbReference>
<dbReference type="HOGENOM" id="CLU_003818_0_1_1"/>
<evidence type="ECO:0000256" key="2">
    <source>
        <dbReference type="ARBA" id="ARBA00004922"/>
    </source>
</evidence>
<evidence type="ECO:0000256" key="9">
    <source>
        <dbReference type="RuleBase" id="RU361193"/>
    </source>
</evidence>
<comment type="cofactor">
    <cofactor evidence="1 7">
        <name>Ca(2+)</name>
        <dbReference type="ChEBI" id="CHEBI:29108"/>
    </cofactor>
</comment>
<dbReference type="InterPro" id="IPR001382">
    <property type="entry name" value="Glyco_hydro_47"/>
</dbReference>
<feature type="disulfide bond" evidence="8">
    <location>
        <begin position="254"/>
        <end position="283"/>
    </location>
</feature>
<dbReference type="PRINTS" id="PR00747">
    <property type="entry name" value="GLYHDRLASE47"/>
</dbReference>
<keyword evidence="7" id="KW-0479">Metal-binding</keyword>
<dbReference type="Proteomes" id="UP000001072">
    <property type="component" value="Unassembled WGS sequence"/>
</dbReference>
<feature type="active site" evidence="6">
    <location>
        <position position="175"/>
    </location>
</feature>
<dbReference type="SUPFAM" id="SSF48225">
    <property type="entry name" value="Seven-hairpin glycosidases"/>
    <property type="match status" value="1"/>
</dbReference>
<dbReference type="GO" id="GO:0005509">
    <property type="term" value="F:calcium ion binding"/>
    <property type="evidence" value="ECO:0007669"/>
    <property type="project" value="InterPro"/>
</dbReference>
<evidence type="ECO:0000313" key="10">
    <source>
        <dbReference type="EMBL" id="EGG01631.1"/>
    </source>
</evidence>
<comment type="pathway">
    <text evidence="2">Protein modification; protein glycosylation.</text>
</comment>
<keyword evidence="9" id="KW-0326">Glycosidase</keyword>
<evidence type="ECO:0000256" key="8">
    <source>
        <dbReference type="PIRSR" id="PIRSR601382-3"/>
    </source>
</evidence>
<dbReference type="InterPro" id="IPR050749">
    <property type="entry name" value="Glycosyl_Hydrolase_47"/>
</dbReference>
<dbReference type="AlphaFoldDB" id="F4S148"/>
<sequence>MDLPKEYEYARDHVRSIDWSKTLNIQTIKSQRSPPSSDPTIPFFETVIRYLGGLISAYELSNDKLMLERAEDLADWLLPAFGTDLGFPIPRYKIGSQYVGRVCLAEMGSLLLEFTRLSQITQKPQYFFYVQRITDHLDSDQWSSEDRIGSLFPTIIHPDNPTDLWGYYTFGGMADSYYEYLIKQYQLLGLQSPQYSKMYTSILKSAKENLKKTFQLEPTNQTQTSTTPKIITILGDRSGGKDSNLVNSLDHLTCFSGAMIGLGARLLDNIEDLDLAVSYTDSCVWAYESTKTGLGPERMIVFDDEDGAEYWEPVKHEGEVYRRLIKENGPPGSIILDSKYAGRPETIESVLYMWRITGDKVWQDRGWRMFTSWVEGCLTEFGFADIVDVNHLPYQRSDKQESYVLAETLKYYYLLFDDPHSISLDDYVFNTEAHPFKLGNRKALRNYDLKEYKDEEIGKGSVLQVWAGLVYEDLDEQEKEIYREVFGV</sequence>
<organism evidence="11">
    <name type="scientific">Melampsora larici-populina (strain 98AG31 / pathotype 3-4-7)</name>
    <name type="common">Poplar leaf rust fungus</name>
    <dbReference type="NCBI Taxonomy" id="747676"/>
    <lineage>
        <taxon>Eukaryota</taxon>
        <taxon>Fungi</taxon>
        <taxon>Dikarya</taxon>
        <taxon>Basidiomycota</taxon>
        <taxon>Pucciniomycotina</taxon>
        <taxon>Pucciniomycetes</taxon>
        <taxon>Pucciniales</taxon>
        <taxon>Melampsoraceae</taxon>
        <taxon>Melampsora</taxon>
    </lineage>
</organism>
<feature type="active site" description="Proton donor" evidence="6">
    <location>
        <position position="297"/>
    </location>
</feature>
<name>F4S148_MELLP</name>
<dbReference type="GO" id="GO:0036503">
    <property type="term" value="P:ERAD pathway"/>
    <property type="evidence" value="ECO:0007669"/>
    <property type="project" value="UniProtKB-ARBA"/>
</dbReference>
<dbReference type="EMBL" id="GL883137">
    <property type="protein sequence ID" value="EGG01631.1"/>
    <property type="molecule type" value="Genomic_DNA"/>
</dbReference>
<keyword evidence="11" id="KW-1185">Reference proteome</keyword>
<dbReference type="Pfam" id="PF01532">
    <property type="entry name" value="Glyco_hydro_47"/>
    <property type="match status" value="1"/>
</dbReference>
<dbReference type="OrthoDB" id="8118055at2759"/>
<dbReference type="RefSeq" id="XP_007415222.1">
    <property type="nucleotide sequence ID" value="XM_007415160.1"/>
</dbReference>
<evidence type="ECO:0000256" key="5">
    <source>
        <dbReference type="ARBA" id="ARBA00023157"/>
    </source>
</evidence>
<dbReference type="GO" id="GO:0016020">
    <property type="term" value="C:membrane"/>
    <property type="evidence" value="ECO:0007669"/>
    <property type="project" value="InterPro"/>
</dbReference>
<evidence type="ECO:0000256" key="1">
    <source>
        <dbReference type="ARBA" id="ARBA00001913"/>
    </source>
</evidence>
<dbReference type="GO" id="GO:0005783">
    <property type="term" value="C:endoplasmic reticulum"/>
    <property type="evidence" value="ECO:0007669"/>
    <property type="project" value="TreeGrafter"/>
</dbReference>
<feature type="active site" description="Proton donor" evidence="6">
    <location>
        <position position="45"/>
    </location>
</feature>
<dbReference type="STRING" id="747676.F4S148"/>